<keyword evidence="1" id="KW-0863">Zinc-finger</keyword>
<dbReference type="PROSITE" id="PS50089">
    <property type="entry name" value="ZF_RING_2"/>
    <property type="match status" value="1"/>
</dbReference>
<proteinExistence type="predicted"/>
<dbReference type="KEGG" id="vg:27429853"/>
<dbReference type="SUPFAM" id="SSF57850">
    <property type="entry name" value="RING/U-box"/>
    <property type="match status" value="1"/>
</dbReference>
<evidence type="ECO:0000313" key="4">
    <source>
        <dbReference type="Proteomes" id="UP000201861"/>
    </source>
</evidence>
<keyword evidence="4" id="KW-1185">Reference proteome</keyword>
<organism evidence="3 4">
    <name type="scientific">Urbanus proteus nucleopolyhedrovirus</name>
    <dbReference type="NCBI Taxonomy" id="1675866"/>
    <lineage>
        <taxon>Viruses</taxon>
        <taxon>Viruses incertae sedis</taxon>
        <taxon>Naldaviricetes</taxon>
        <taxon>Lefavirales</taxon>
        <taxon>Baculoviridae</taxon>
        <taxon>Alphabaculovirus</taxon>
        <taxon>Alphabaculovirus urprotei</taxon>
    </lineage>
</organism>
<protein>
    <submittedName>
        <fullName evidence="3">IE-0</fullName>
    </submittedName>
</protein>
<evidence type="ECO:0000259" key="2">
    <source>
        <dbReference type="PROSITE" id="PS50089"/>
    </source>
</evidence>
<dbReference type="InterPro" id="IPR007954">
    <property type="entry name" value="Baculo_IE-1"/>
</dbReference>
<name>A0A162GTL0_9ABAC</name>
<accession>A0A162GTL0</accession>
<dbReference type="GO" id="GO:0008270">
    <property type="term" value="F:zinc ion binding"/>
    <property type="evidence" value="ECO:0007669"/>
    <property type="project" value="UniProtKB-KW"/>
</dbReference>
<evidence type="ECO:0000313" key="3">
    <source>
        <dbReference type="EMBL" id="AKR17277.2"/>
    </source>
</evidence>
<dbReference type="GeneID" id="27429853"/>
<keyword evidence="1" id="KW-0479">Metal-binding</keyword>
<dbReference type="EMBL" id="KR011717">
    <property type="protein sequence ID" value="AKR17277.2"/>
    <property type="molecule type" value="Genomic_DNA"/>
</dbReference>
<dbReference type="Pfam" id="PF05290">
    <property type="entry name" value="Baculo_IE-1"/>
    <property type="match status" value="1"/>
</dbReference>
<gene>
    <name evidence="3" type="primary">ie-0</name>
</gene>
<evidence type="ECO:0000256" key="1">
    <source>
        <dbReference type="PROSITE-ProRule" id="PRU00175"/>
    </source>
</evidence>
<feature type="domain" description="RING-type" evidence="2">
    <location>
        <begin position="194"/>
        <end position="239"/>
    </location>
</feature>
<dbReference type="OrthoDB" id="14620at10239"/>
<dbReference type="RefSeq" id="YP_009249991.2">
    <property type="nucleotide sequence ID" value="NC_029997.2"/>
</dbReference>
<reference evidence="3" key="1">
    <citation type="submission" date="2017-04" db="EMBL/GenBank/DDBJ databases">
        <title>Complete genome sequence of Urbanus proteus nucleopolyhedrovirus (UrprNPV).</title>
        <authorList>
            <person name="Santos E.R."/>
            <person name="Melo F.L."/>
            <person name="Sosa-Gomez D.R."/>
            <person name="Ribeiro B.M."/>
            <person name="Ardisson-Araujo D.M.P."/>
        </authorList>
    </citation>
    <scope>NUCLEOTIDE SEQUENCE [LARGE SCALE GENOMIC DNA]</scope>
    <source>
        <strain evidence="3">Southern Brazil</strain>
    </source>
</reference>
<keyword evidence="1" id="KW-0862">Zinc</keyword>
<sequence>MQKVQNVPEKTIAEKYAQVFNSFLNHFDYNFDENIQLDDYDFLMNDEYHDHLKNQVFNLINIKYQQKYNARIDKILTFKSTDCDDDVDILLPKDRCVHYLIKEINKIILIINDMCCESKYVYNKFIFVPYLSQLKSMNSVFLNDFCCVDVAKNNLSIITQIMNNVNEQLNTLKEIIVRANAIGVFAGTLRVFRCNICNETSNYRKFLKTNECCGYLMCFLCYANMWQFSTLYPVCPICKTSFKKPISLAVKNEHCSS</sequence>
<dbReference type="InterPro" id="IPR001841">
    <property type="entry name" value="Znf_RING"/>
</dbReference>
<dbReference type="Proteomes" id="UP000201861">
    <property type="component" value="Segment"/>
</dbReference>